<proteinExistence type="predicted"/>
<reference evidence="1 2" key="1">
    <citation type="submission" date="2020-06" db="EMBL/GenBank/DDBJ databases">
        <authorList>
            <person name="Aidoo V.A."/>
            <person name="Attix H.E."/>
            <person name="Centeno C.A."/>
            <person name="Hollingsworth J.S."/>
            <person name="Humbert W.S."/>
            <person name="Martinez-Aguilar E."/>
            <person name="Richter E.A."/>
            <person name="Smith D.M."/>
            <person name="Thoma A.L."/>
            <person name="Troup B.R."/>
            <person name="Watkins V.C."/>
            <person name="Brunner S."/>
            <person name="Chen S."/>
            <person name="Fogarty M.P."/>
            <person name="Merkhofer E.C."/>
            <person name="Garlena R.A."/>
            <person name="Russell D.A."/>
            <person name="Pope W.H."/>
            <person name="Jacobs-Sera D."/>
            <person name="Hatfull G.F."/>
        </authorList>
    </citation>
    <scope>NUCLEOTIDE SEQUENCE [LARGE SCALE GENOMIC DNA]</scope>
</reference>
<protein>
    <submittedName>
        <fullName evidence="1">Uncharacterized protein</fullName>
    </submittedName>
</protein>
<dbReference type="EMBL" id="MT684599">
    <property type="protein sequence ID" value="QNN99449.1"/>
    <property type="molecule type" value="Genomic_DNA"/>
</dbReference>
<evidence type="ECO:0000313" key="1">
    <source>
        <dbReference type="EMBL" id="QNN99449.1"/>
    </source>
</evidence>
<accession>A0A7G9UZJ4</accession>
<name>A0A7G9UZJ4_9CAUD</name>
<evidence type="ECO:0000313" key="2">
    <source>
        <dbReference type="Proteomes" id="UP000516065"/>
    </source>
</evidence>
<gene>
    <name evidence="1" type="primary">115</name>
    <name evidence="1" type="ORF">SEA_SEPHIROTH_115</name>
</gene>
<dbReference type="KEGG" id="vg:70081050"/>
<dbReference type="Proteomes" id="UP000516065">
    <property type="component" value="Segment"/>
</dbReference>
<keyword evidence="2" id="KW-1185">Reference proteome</keyword>
<organism evidence="1 2">
    <name type="scientific">Gordonia Phage Sephiroth</name>
    <dbReference type="NCBI Taxonomy" id="2767553"/>
    <lineage>
        <taxon>Viruses</taxon>
        <taxon>Duplodnaviria</taxon>
        <taxon>Heunggongvirae</taxon>
        <taxon>Uroviricota</taxon>
        <taxon>Caudoviricetes</taxon>
        <taxon>Deeyouvirinae</taxon>
        <taxon>Octobienvirus</taxon>
        <taxon>Octobienvirus sephiroth</taxon>
    </lineage>
</organism>
<sequence length="87" mass="9791">MICTLNVVDDSELTPDGNGRYSTVVPIDSTLAAQLFEYPDAPLMAFEMVGNLRHVYMLDTFMVFKDEAHVAQMRVTFKRFLSGEVSP</sequence>
<dbReference type="GeneID" id="70081050"/>
<dbReference type="RefSeq" id="YP_010246497.1">
    <property type="nucleotide sequence ID" value="NC_060135.1"/>
</dbReference>